<protein>
    <submittedName>
        <fullName evidence="2">Uncharacterized protein</fullName>
    </submittedName>
</protein>
<comment type="caution">
    <text evidence="2">The sequence shown here is derived from an EMBL/GenBank/DDBJ whole genome shotgun (WGS) entry which is preliminary data.</text>
</comment>
<keyword evidence="3" id="KW-1185">Reference proteome</keyword>
<dbReference type="EMBL" id="LSMT01000012">
    <property type="protein sequence ID" value="PFX33447.1"/>
    <property type="molecule type" value="Genomic_DNA"/>
</dbReference>
<proteinExistence type="predicted"/>
<evidence type="ECO:0000313" key="3">
    <source>
        <dbReference type="Proteomes" id="UP000225706"/>
    </source>
</evidence>
<reference evidence="3" key="1">
    <citation type="journal article" date="2017" name="bioRxiv">
        <title>Comparative analysis of the genomes of Stylophora pistillata and Acropora digitifera provides evidence for extensive differences between species of corals.</title>
        <authorList>
            <person name="Voolstra C.R."/>
            <person name="Li Y."/>
            <person name="Liew Y.J."/>
            <person name="Baumgarten S."/>
            <person name="Zoccola D."/>
            <person name="Flot J.-F."/>
            <person name="Tambutte S."/>
            <person name="Allemand D."/>
            <person name="Aranda M."/>
        </authorList>
    </citation>
    <scope>NUCLEOTIDE SEQUENCE [LARGE SCALE GENOMIC DNA]</scope>
</reference>
<dbReference type="AlphaFoldDB" id="A0A2B4SYE9"/>
<accession>A0A2B4SYE9</accession>
<evidence type="ECO:0000313" key="2">
    <source>
        <dbReference type="EMBL" id="PFX33447.1"/>
    </source>
</evidence>
<feature type="chain" id="PRO_5013106596" evidence="1">
    <location>
        <begin position="24"/>
        <end position="236"/>
    </location>
</feature>
<gene>
    <name evidence="2" type="ORF">AWC38_SpisGene1736</name>
</gene>
<dbReference type="Proteomes" id="UP000225706">
    <property type="component" value="Unassembled WGS sequence"/>
</dbReference>
<organism evidence="2 3">
    <name type="scientific">Stylophora pistillata</name>
    <name type="common">Smooth cauliflower coral</name>
    <dbReference type="NCBI Taxonomy" id="50429"/>
    <lineage>
        <taxon>Eukaryota</taxon>
        <taxon>Metazoa</taxon>
        <taxon>Cnidaria</taxon>
        <taxon>Anthozoa</taxon>
        <taxon>Hexacorallia</taxon>
        <taxon>Scleractinia</taxon>
        <taxon>Astrocoeniina</taxon>
        <taxon>Pocilloporidae</taxon>
        <taxon>Stylophora</taxon>
    </lineage>
</organism>
<evidence type="ECO:0000256" key="1">
    <source>
        <dbReference type="SAM" id="SignalP"/>
    </source>
</evidence>
<sequence length="236" mass="26035">MSGQAIWWMFVFTMCNLIPVILAKDSFECFNVHYAGPINEVIQMKPTKLAEKTSEAAAVGREFGKVLAANALRQIPVVGFVLGPLFEGMAELLGGRGLDPADVYNSLMEDIDEIREYMEQEIAETAKSILTSFHCHYSACMDRTHSLEMIGAARKRGKELSQAAALADTLINKVAAFKEHYDESLKKIVLHLEPQIMPKDNGDCVYIPDAGVNMCVSTIAIGPSKFDDAEIKNMIT</sequence>
<dbReference type="OrthoDB" id="5983158at2759"/>
<keyword evidence="1" id="KW-0732">Signal</keyword>
<name>A0A2B4SYE9_STYPI</name>
<feature type="signal peptide" evidence="1">
    <location>
        <begin position="1"/>
        <end position="23"/>
    </location>
</feature>